<evidence type="ECO:0000256" key="4">
    <source>
        <dbReference type="ARBA" id="ARBA00023163"/>
    </source>
</evidence>
<dbReference type="PROSITE" id="PS50932">
    <property type="entry name" value="HTH_LACI_2"/>
    <property type="match status" value="1"/>
</dbReference>
<dbReference type="PANTHER" id="PTHR30146">
    <property type="entry name" value="LACI-RELATED TRANSCRIPTIONAL REPRESSOR"/>
    <property type="match status" value="1"/>
</dbReference>
<dbReference type="CDD" id="cd01392">
    <property type="entry name" value="HTH_LacI"/>
    <property type="match status" value="1"/>
</dbReference>
<reference evidence="6 7" key="1">
    <citation type="submission" date="2019-06" db="EMBL/GenBank/DDBJ databases">
        <title>Sequencing the genomes of 1000 actinobacteria strains.</title>
        <authorList>
            <person name="Klenk H.-P."/>
        </authorList>
    </citation>
    <scope>NUCLEOTIDE SEQUENCE [LARGE SCALE GENOMIC DNA]</scope>
    <source>
        <strain evidence="6 7">DSM 45885</strain>
    </source>
</reference>
<dbReference type="CDD" id="cd06267">
    <property type="entry name" value="PBP1_LacI_sugar_binding-like"/>
    <property type="match status" value="1"/>
</dbReference>
<evidence type="ECO:0000256" key="3">
    <source>
        <dbReference type="ARBA" id="ARBA00023125"/>
    </source>
</evidence>
<evidence type="ECO:0000313" key="7">
    <source>
        <dbReference type="Proteomes" id="UP000317685"/>
    </source>
</evidence>
<dbReference type="InterPro" id="IPR010982">
    <property type="entry name" value="Lambda_DNA-bd_dom_sf"/>
</dbReference>
<evidence type="ECO:0000313" key="6">
    <source>
        <dbReference type="EMBL" id="TWG17482.1"/>
    </source>
</evidence>
<dbReference type="SMART" id="SM00354">
    <property type="entry name" value="HTH_LACI"/>
    <property type="match status" value="1"/>
</dbReference>
<keyword evidence="2" id="KW-0805">Transcription regulation</keyword>
<dbReference type="Gene3D" id="1.10.260.40">
    <property type="entry name" value="lambda repressor-like DNA-binding domains"/>
    <property type="match status" value="1"/>
</dbReference>
<organism evidence="6 7">
    <name type="scientific">Micromonospora taraxaci</name>
    <dbReference type="NCBI Taxonomy" id="1316803"/>
    <lineage>
        <taxon>Bacteria</taxon>
        <taxon>Bacillati</taxon>
        <taxon>Actinomycetota</taxon>
        <taxon>Actinomycetes</taxon>
        <taxon>Micromonosporales</taxon>
        <taxon>Micromonosporaceae</taxon>
        <taxon>Micromonospora</taxon>
    </lineage>
</organism>
<keyword evidence="1" id="KW-0678">Repressor</keyword>
<dbReference type="InterPro" id="IPR000843">
    <property type="entry name" value="HTH_LacI"/>
</dbReference>
<dbReference type="GO" id="GO:0000976">
    <property type="term" value="F:transcription cis-regulatory region binding"/>
    <property type="evidence" value="ECO:0007669"/>
    <property type="project" value="TreeGrafter"/>
</dbReference>
<dbReference type="InterPro" id="IPR028082">
    <property type="entry name" value="Peripla_BP_I"/>
</dbReference>
<keyword evidence="3" id="KW-0238">DNA-binding</keyword>
<feature type="domain" description="HTH lacI-type" evidence="5">
    <location>
        <begin position="30"/>
        <end position="88"/>
    </location>
</feature>
<comment type="caution">
    <text evidence="6">The sequence shown here is derived from an EMBL/GenBank/DDBJ whole genome shotgun (WGS) entry which is preliminary data.</text>
</comment>
<dbReference type="Pfam" id="PF00356">
    <property type="entry name" value="LacI"/>
    <property type="match status" value="1"/>
</dbReference>
<dbReference type="AlphaFoldDB" id="A0A561W0V2"/>
<name>A0A561W0V2_9ACTN</name>
<dbReference type="Proteomes" id="UP000317685">
    <property type="component" value="Unassembled WGS sequence"/>
</dbReference>
<dbReference type="InterPro" id="IPR046335">
    <property type="entry name" value="LacI/GalR-like_sensor"/>
</dbReference>
<protein>
    <submittedName>
        <fullName evidence="6">LacI family transcriptional regulator</fullName>
    </submittedName>
</protein>
<gene>
    <name evidence="6" type="ORF">FHU34_112824</name>
</gene>
<keyword evidence="7" id="KW-1185">Reference proteome</keyword>
<evidence type="ECO:0000259" key="5">
    <source>
        <dbReference type="PROSITE" id="PS50932"/>
    </source>
</evidence>
<accession>A0A561W0V2</accession>
<keyword evidence="4" id="KW-0804">Transcription</keyword>
<dbReference type="PANTHER" id="PTHR30146:SF148">
    <property type="entry name" value="HTH-TYPE TRANSCRIPTIONAL REPRESSOR PURR-RELATED"/>
    <property type="match status" value="1"/>
</dbReference>
<dbReference type="Pfam" id="PF13377">
    <property type="entry name" value="Peripla_BP_3"/>
    <property type="match status" value="1"/>
</dbReference>
<evidence type="ECO:0000256" key="1">
    <source>
        <dbReference type="ARBA" id="ARBA00022491"/>
    </source>
</evidence>
<dbReference type="SUPFAM" id="SSF47413">
    <property type="entry name" value="lambda repressor-like DNA-binding domains"/>
    <property type="match status" value="1"/>
</dbReference>
<dbReference type="SUPFAM" id="SSF53822">
    <property type="entry name" value="Periplasmic binding protein-like I"/>
    <property type="match status" value="1"/>
</dbReference>
<evidence type="ECO:0000256" key="2">
    <source>
        <dbReference type="ARBA" id="ARBA00023015"/>
    </source>
</evidence>
<dbReference type="Gene3D" id="3.40.50.2300">
    <property type="match status" value="2"/>
</dbReference>
<dbReference type="GO" id="GO:0003700">
    <property type="term" value="F:DNA-binding transcription factor activity"/>
    <property type="evidence" value="ECO:0007669"/>
    <property type="project" value="TreeGrafter"/>
</dbReference>
<proteinExistence type="predicted"/>
<sequence>MAAPFHLTDANAYYLGNDWTQNVTGSRRRVTQHDIARMTGVSQATVSLVLNGRDDGNVRIAPETRERVLHAIRTTGYVADPVARRLAARHNRILGVFTYEPVFPTGTGDFYHPFLVGIEECAERLGCDLLLLTSAPVSGGRRRIFHDDNRLRLADGCVLLGRSLDHDELTRLVTEGQPFVSVGRRDNAGGPVPYVGADYPTATATVVRRALAAGHTALAYLGQGAGPESHADRMRGFRTALDEAGHTPRHLPTTDRSPAELLDALLAAGVTAAVVEEYADGVAIAQLARERGLDVPGDLSILALGDPTRPASTDIDFTGFRIPRREMGWQAVEVLTGLLEADPDTVPQRLVPCQPVDGATLAPPKVTP</sequence>
<dbReference type="EMBL" id="VIWZ01000001">
    <property type="protein sequence ID" value="TWG17482.1"/>
    <property type="molecule type" value="Genomic_DNA"/>
</dbReference>